<dbReference type="EMBL" id="JADKYY010000011">
    <property type="protein sequence ID" value="MBF5027898.1"/>
    <property type="molecule type" value="Genomic_DNA"/>
</dbReference>
<comment type="caution">
    <text evidence="1">The sequence shown here is derived from an EMBL/GenBank/DDBJ whole genome shotgun (WGS) entry which is preliminary data.</text>
</comment>
<dbReference type="AlphaFoldDB" id="A0A930YWV4"/>
<evidence type="ECO:0000313" key="2">
    <source>
        <dbReference type="Proteomes" id="UP000694480"/>
    </source>
</evidence>
<keyword evidence="2" id="KW-1185">Reference proteome</keyword>
<evidence type="ECO:0000313" key="1">
    <source>
        <dbReference type="EMBL" id="MBF5027898.1"/>
    </source>
</evidence>
<accession>A0A930YWV4</accession>
<protein>
    <submittedName>
        <fullName evidence="1">Uncharacterized protein</fullName>
    </submittedName>
</protein>
<name>A0A930YWV4_9FLAO</name>
<proteinExistence type="predicted"/>
<gene>
    <name evidence="1" type="ORF">IC612_08825</name>
</gene>
<dbReference type="RefSeq" id="WP_194739823.1">
    <property type="nucleotide sequence ID" value="NZ_JADKYY010000011.1"/>
</dbReference>
<dbReference type="Proteomes" id="UP000694480">
    <property type="component" value="Unassembled WGS sequence"/>
</dbReference>
<reference evidence="1" key="1">
    <citation type="submission" date="2020-11" db="EMBL/GenBank/DDBJ databases">
        <title>Genome seq and assembly of Planobacterium sp.</title>
        <authorList>
            <person name="Chhetri G."/>
        </authorList>
    </citation>
    <scope>NUCLEOTIDE SEQUENCE</scope>
    <source>
        <strain evidence="1">GCR5</strain>
    </source>
</reference>
<sequence length="228" mass="25656">MRKLVLTITLSMFVCGKAQQVRLSKAESVGPEGSTAFYKLDSLQKEYKYLGELEIWGATEDEAMLFNKVLDKSKQIGANAYLWQPIESLEGVTTFNPNHFYLSLYYVQSYKKEENVVYLISSSSEKQRVTVNGTKTNLPPKSFRRFVLSPGETMDIASGGFLGSKINLSYKENQPVQFLRILKGGISVNHGAPEGGLKIKSGDLQILENRFGYFLTQLYSIDNHSIQQ</sequence>
<organism evidence="1 2">
    <name type="scientific">Planobacterium oryzisoli</name>
    <dbReference type="NCBI Taxonomy" id="2771435"/>
    <lineage>
        <taxon>Bacteria</taxon>
        <taxon>Pseudomonadati</taxon>
        <taxon>Bacteroidota</taxon>
        <taxon>Flavobacteriia</taxon>
        <taxon>Flavobacteriales</taxon>
        <taxon>Weeksellaceae</taxon>
        <taxon>Chryseobacterium group</taxon>
        <taxon>Chryseobacterium</taxon>
    </lineage>
</organism>